<keyword evidence="5 9" id="KW-0963">Cytoplasm</keyword>
<dbReference type="InterPro" id="IPR026270">
    <property type="entry name" value="SRP72"/>
</dbReference>
<dbReference type="InterPro" id="IPR013699">
    <property type="entry name" value="Signal_recog_part_SRP72_RNA-bd"/>
</dbReference>
<proteinExistence type="inferred from homology"/>
<feature type="domain" description="Signal recognition particle SRP72 subunit RNA-binding" evidence="12">
    <location>
        <begin position="555"/>
        <end position="604"/>
    </location>
</feature>
<feature type="compositionally biased region" description="Basic and acidic residues" evidence="11">
    <location>
        <begin position="578"/>
        <end position="601"/>
    </location>
</feature>
<dbReference type="InterPro" id="IPR031545">
    <property type="entry name" value="SRP72_TPR-like"/>
</dbReference>
<evidence type="ECO:0000256" key="11">
    <source>
        <dbReference type="SAM" id="MobiDB-lite"/>
    </source>
</evidence>
<name>A0A074VVX0_AURM1</name>
<dbReference type="Pfam" id="PF17004">
    <property type="entry name" value="SRP_TPR_like"/>
    <property type="match status" value="1"/>
</dbReference>
<protein>
    <recommendedName>
        <fullName evidence="4 9">Signal recognition particle subunit SRP72</fullName>
    </recommendedName>
</protein>
<dbReference type="GO" id="GO:0005783">
    <property type="term" value="C:endoplasmic reticulum"/>
    <property type="evidence" value="ECO:0007669"/>
    <property type="project" value="UniProtKB-SubCell"/>
</dbReference>
<comment type="function">
    <text evidence="9">Component of the signal recognition particle (SRP) complex, a ribonucleoprotein complex that mediates the cotranslational targeting of secretory and membrane proteins to the endoplasmic reticulum (ER).</text>
</comment>
<comment type="similarity">
    <text evidence="3 9">Belongs to the SRP72 family.</text>
</comment>
<dbReference type="GO" id="GO:0008312">
    <property type="term" value="F:7S RNA binding"/>
    <property type="evidence" value="ECO:0007669"/>
    <property type="project" value="InterPro"/>
</dbReference>
<gene>
    <name evidence="13" type="ORF">M437DRAFT_76052</name>
</gene>
<evidence type="ECO:0000256" key="2">
    <source>
        <dbReference type="ARBA" id="ARBA00004496"/>
    </source>
</evidence>
<dbReference type="PANTHER" id="PTHR14094:SF9">
    <property type="entry name" value="SIGNAL RECOGNITION PARTICLE SUBUNIT SRP72"/>
    <property type="match status" value="1"/>
</dbReference>
<dbReference type="GeneID" id="63919916"/>
<dbReference type="PIRSF" id="PIRSF038922">
    <property type="entry name" value="SRP72"/>
    <property type="match status" value="1"/>
</dbReference>
<accession>A0A074VVX0</accession>
<organism evidence="13 14">
    <name type="scientific">Aureobasidium melanogenum (strain CBS 110374)</name>
    <name type="common">Aureobasidium pullulans var. melanogenum</name>
    <dbReference type="NCBI Taxonomy" id="1043003"/>
    <lineage>
        <taxon>Eukaryota</taxon>
        <taxon>Fungi</taxon>
        <taxon>Dikarya</taxon>
        <taxon>Ascomycota</taxon>
        <taxon>Pezizomycotina</taxon>
        <taxon>Dothideomycetes</taxon>
        <taxon>Dothideomycetidae</taxon>
        <taxon>Dothideales</taxon>
        <taxon>Saccotheciaceae</taxon>
        <taxon>Aureobasidium</taxon>
    </lineage>
</organism>
<dbReference type="Gene3D" id="1.25.40.10">
    <property type="entry name" value="Tetratricopeptide repeat domain"/>
    <property type="match status" value="1"/>
</dbReference>
<dbReference type="RefSeq" id="XP_040878905.1">
    <property type="nucleotide sequence ID" value="XM_041026543.1"/>
</dbReference>
<evidence type="ECO:0000256" key="8">
    <source>
        <dbReference type="ARBA" id="ARBA00023274"/>
    </source>
</evidence>
<feature type="compositionally biased region" description="Basic residues" evidence="11">
    <location>
        <begin position="602"/>
        <end position="611"/>
    </location>
</feature>
<evidence type="ECO:0000256" key="9">
    <source>
        <dbReference type="PIRNR" id="PIRNR038922"/>
    </source>
</evidence>
<feature type="compositionally biased region" description="Basic residues" evidence="11">
    <location>
        <begin position="568"/>
        <end position="577"/>
    </location>
</feature>
<dbReference type="HOGENOM" id="CLU_013808_3_0_1"/>
<dbReference type="InterPro" id="IPR011990">
    <property type="entry name" value="TPR-like_helical_dom_sf"/>
</dbReference>
<evidence type="ECO:0000256" key="5">
    <source>
        <dbReference type="ARBA" id="ARBA00022490"/>
    </source>
</evidence>
<keyword evidence="6" id="KW-0256">Endoplasmic reticulum</keyword>
<evidence type="ECO:0000256" key="4">
    <source>
        <dbReference type="ARBA" id="ARBA00018350"/>
    </source>
</evidence>
<evidence type="ECO:0000256" key="3">
    <source>
        <dbReference type="ARBA" id="ARBA00007676"/>
    </source>
</evidence>
<dbReference type="GO" id="GO:0043022">
    <property type="term" value="F:ribosome binding"/>
    <property type="evidence" value="ECO:0007669"/>
    <property type="project" value="TreeGrafter"/>
</dbReference>
<evidence type="ECO:0000259" key="12">
    <source>
        <dbReference type="Pfam" id="PF08492"/>
    </source>
</evidence>
<dbReference type="EMBL" id="KL584836">
    <property type="protein sequence ID" value="KEQ61882.1"/>
    <property type="molecule type" value="Genomic_DNA"/>
</dbReference>
<dbReference type="GO" id="GO:0006614">
    <property type="term" value="P:SRP-dependent cotranslational protein targeting to membrane"/>
    <property type="evidence" value="ECO:0007669"/>
    <property type="project" value="UniProtKB-UniRule"/>
</dbReference>
<keyword evidence="10" id="KW-0175">Coiled coil</keyword>
<keyword evidence="7 9" id="KW-0733">Signal recognition particle</keyword>
<reference evidence="13 14" key="1">
    <citation type="journal article" date="2014" name="BMC Genomics">
        <title>Genome sequencing of four Aureobasidium pullulans varieties: biotechnological potential, stress tolerance, and description of new species.</title>
        <authorList>
            <person name="Gostin Ar C."/>
            <person name="Ohm R.A."/>
            <person name="Kogej T."/>
            <person name="Sonjak S."/>
            <person name="Turk M."/>
            <person name="Zajc J."/>
            <person name="Zalar P."/>
            <person name="Grube M."/>
            <person name="Sun H."/>
            <person name="Han J."/>
            <person name="Sharma A."/>
            <person name="Chiniquy J."/>
            <person name="Ngan C.Y."/>
            <person name="Lipzen A."/>
            <person name="Barry K."/>
            <person name="Grigoriev I.V."/>
            <person name="Gunde-Cimerman N."/>
        </authorList>
    </citation>
    <scope>NUCLEOTIDE SEQUENCE [LARGE SCALE GENOMIC DNA]</scope>
    <source>
        <strain evidence="13 14">CBS 110374</strain>
    </source>
</reference>
<evidence type="ECO:0000256" key="6">
    <source>
        <dbReference type="ARBA" id="ARBA00022824"/>
    </source>
</evidence>
<dbReference type="PANTHER" id="PTHR14094">
    <property type="entry name" value="SIGNAL RECOGNITION PARTICLE 72"/>
    <property type="match status" value="1"/>
</dbReference>
<feature type="compositionally biased region" description="Basic residues" evidence="11">
    <location>
        <begin position="645"/>
        <end position="658"/>
    </location>
</feature>
<evidence type="ECO:0000256" key="10">
    <source>
        <dbReference type="SAM" id="Coils"/>
    </source>
</evidence>
<dbReference type="GO" id="GO:0005786">
    <property type="term" value="C:signal recognition particle, endoplasmic reticulum targeting"/>
    <property type="evidence" value="ECO:0007669"/>
    <property type="project" value="UniProtKB-UniRule"/>
</dbReference>
<evidence type="ECO:0000313" key="13">
    <source>
        <dbReference type="EMBL" id="KEQ61882.1"/>
    </source>
</evidence>
<keyword evidence="14" id="KW-1185">Reference proteome</keyword>
<dbReference type="STRING" id="1043003.A0A074VVX0"/>
<comment type="subcellular location">
    <subcellularLocation>
        <location evidence="2 9">Cytoplasm</location>
    </subcellularLocation>
    <subcellularLocation>
        <location evidence="1">Endoplasmic reticulum</location>
    </subcellularLocation>
</comment>
<dbReference type="SUPFAM" id="SSF48452">
    <property type="entry name" value="TPR-like"/>
    <property type="match status" value="1"/>
</dbReference>
<feature type="coiled-coil region" evidence="10">
    <location>
        <begin position="21"/>
        <end position="48"/>
    </location>
</feature>
<dbReference type="FunFam" id="1.25.40.10:FF:000512">
    <property type="entry name" value="Signal recognition particle subunit SRP72"/>
    <property type="match status" value="1"/>
</dbReference>
<keyword evidence="8 9" id="KW-0687">Ribonucleoprotein</keyword>
<dbReference type="Pfam" id="PF08492">
    <property type="entry name" value="SRP72"/>
    <property type="match status" value="1"/>
</dbReference>
<evidence type="ECO:0000256" key="1">
    <source>
        <dbReference type="ARBA" id="ARBA00004240"/>
    </source>
</evidence>
<feature type="region of interest" description="Disordered" evidence="11">
    <location>
        <begin position="548"/>
        <end position="658"/>
    </location>
</feature>
<evidence type="ECO:0000256" key="7">
    <source>
        <dbReference type="ARBA" id="ARBA00023135"/>
    </source>
</evidence>
<sequence>MAATLASLLGQASITDHDQVLSACETTLAKSKNDLQALQVKIVALLNLDRFQDAIATVEAGGEEIKQKARLEYAYALYKNGQPAKAAEVARQDSNESDRGLRHVEAQASYRHQDFERAAELYRKLSTQRGSVDNEDMDLRINTGATYAQLEWAGRASADAPQKPSREDMEAFETAYNAACQSIARDELGQAEVLLRRAKELCEASEMDQEEKDAEIVPISIQQLYVLIRQGRLDDAQALAATIDSKDVHAFHDSSTQFIAQTNTAATSTETTNPYLTHRTLYKTPSTILPDKPFTYQSAAIQRNNYTLDLLARKYDGIIRSTTSLAQTPTLDSATVSLSAFGAAAHARNQAGKEALKSVLPVLERRPNDIGLLLVCMQLYIHASNPAAAISLLENFFARLSSSSEASAQDVRYAPGLIGVLVSLYTSRGQQSHARSELAKAARYWRQHSNPPISSRALGHLYKSAGAALLESSVPADQQLAAELFTFLHEKDSSDRYASAGLVAALARANPSAIDAEKLSALTPLDRLVSGIDISALEFAGVAKSTPITATTSQKRSAPSDSVPATKPKSKKLKKSKTPKDFDPAKKLDPERWLPIKDRSSYRPKGKKAKARQAMFMQGGAVAEDSGAGSGASTPAAQVVEGKSTNKKSKKKGKGGKW</sequence>
<evidence type="ECO:0000313" key="14">
    <source>
        <dbReference type="Proteomes" id="UP000030672"/>
    </source>
</evidence>
<dbReference type="Proteomes" id="UP000030672">
    <property type="component" value="Unassembled WGS sequence"/>
</dbReference>
<dbReference type="AlphaFoldDB" id="A0A074VVX0"/>
<feature type="compositionally biased region" description="Polar residues" evidence="11">
    <location>
        <begin position="548"/>
        <end position="560"/>
    </location>
</feature>